<evidence type="ECO:0000256" key="2">
    <source>
        <dbReference type="ARBA" id="ARBA00006626"/>
    </source>
</evidence>
<evidence type="ECO:0000313" key="6">
    <source>
        <dbReference type="Proteomes" id="UP000007266"/>
    </source>
</evidence>
<dbReference type="CDD" id="cd14854">
    <property type="entry name" value="TRAPPC2L"/>
    <property type="match status" value="1"/>
</dbReference>
<dbReference type="GO" id="GO:0006888">
    <property type="term" value="P:endoplasmic reticulum to Golgi vesicle-mediated transport"/>
    <property type="evidence" value="ECO:0000318"/>
    <property type="project" value="GO_Central"/>
</dbReference>
<dbReference type="InterPro" id="IPR044760">
    <property type="entry name" value="TRAPPC2L"/>
</dbReference>
<gene>
    <name evidence="5" type="primary">AUGUSTUS-3.0.2_33579</name>
    <name evidence="5" type="ORF">TcasGA2_TC033579</name>
</gene>
<dbReference type="AlphaFoldDB" id="A0A139WFC7"/>
<dbReference type="Pfam" id="PF04628">
    <property type="entry name" value="Sedlin_N"/>
    <property type="match status" value="1"/>
</dbReference>
<reference evidence="5 6" key="1">
    <citation type="journal article" date="2008" name="Nature">
        <title>The genome of the model beetle and pest Tribolium castaneum.</title>
        <authorList>
            <consortium name="Tribolium Genome Sequencing Consortium"/>
            <person name="Richards S."/>
            <person name="Gibbs R.A."/>
            <person name="Weinstock G.M."/>
            <person name="Brown S.J."/>
            <person name="Denell R."/>
            <person name="Beeman R.W."/>
            <person name="Gibbs R."/>
            <person name="Beeman R.W."/>
            <person name="Brown S.J."/>
            <person name="Bucher G."/>
            <person name="Friedrich M."/>
            <person name="Grimmelikhuijzen C.J."/>
            <person name="Klingler M."/>
            <person name="Lorenzen M."/>
            <person name="Richards S."/>
            <person name="Roth S."/>
            <person name="Schroder R."/>
            <person name="Tautz D."/>
            <person name="Zdobnov E.M."/>
            <person name="Muzny D."/>
            <person name="Gibbs R.A."/>
            <person name="Weinstock G.M."/>
            <person name="Attaway T."/>
            <person name="Bell S."/>
            <person name="Buhay C.J."/>
            <person name="Chandrabose M.N."/>
            <person name="Chavez D."/>
            <person name="Clerk-Blankenburg K.P."/>
            <person name="Cree A."/>
            <person name="Dao M."/>
            <person name="Davis C."/>
            <person name="Chacko J."/>
            <person name="Dinh H."/>
            <person name="Dugan-Rocha S."/>
            <person name="Fowler G."/>
            <person name="Garner T.T."/>
            <person name="Garnes J."/>
            <person name="Gnirke A."/>
            <person name="Hawes A."/>
            <person name="Hernandez J."/>
            <person name="Hines S."/>
            <person name="Holder M."/>
            <person name="Hume J."/>
            <person name="Jhangiani S.N."/>
            <person name="Joshi V."/>
            <person name="Khan Z.M."/>
            <person name="Jackson L."/>
            <person name="Kovar C."/>
            <person name="Kowis A."/>
            <person name="Lee S."/>
            <person name="Lewis L.R."/>
            <person name="Margolis J."/>
            <person name="Morgan M."/>
            <person name="Nazareth L.V."/>
            <person name="Nguyen N."/>
            <person name="Okwuonu G."/>
            <person name="Parker D."/>
            <person name="Richards S."/>
            <person name="Ruiz S.J."/>
            <person name="Santibanez J."/>
            <person name="Savard J."/>
            <person name="Scherer S.E."/>
            <person name="Schneider B."/>
            <person name="Sodergren E."/>
            <person name="Tautz D."/>
            <person name="Vattahil S."/>
            <person name="Villasana D."/>
            <person name="White C.S."/>
            <person name="Wright R."/>
            <person name="Park Y."/>
            <person name="Beeman R.W."/>
            <person name="Lord J."/>
            <person name="Oppert B."/>
            <person name="Lorenzen M."/>
            <person name="Brown S."/>
            <person name="Wang L."/>
            <person name="Savard J."/>
            <person name="Tautz D."/>
            <person name="Richards S."/>
            <person name="Weinstock G."/>
            <person name="Gibbs R.A."/>
            <person name="Liu Y."/>
            <person name="Worley K."/>
            <person name="Weinstock G."/>
            <person name="Elsik C.G."/>
            <person name="Reese J.T."/>
            <person name="Elhaik E."/>
            <person name="Landan G."/>
            <person name="Graur D."/>
            <person name="Arensburger P."/>
            <person name="Atkinson P."/>
            <person name="Beeman R.W."/>
            <person name="Beidler J."/>
            <person name="Brown S.J."/>
            <person name="Demuth J.P."/>
            <person name="Drury D.W."/>
            <person name="Du Y.Z."/>
            <person name="Fujiwara H."/>
            <person name="Lorenzen M."/>
            <person name="Maselli V."/>
            <person name="Osanai M."/>
            <person name="Park Y."/>
            <person name="Robertson H.M."/>
            <person name="Tu Z."/>
            <person name="Wang J.J."/>
            <person name="Wang S."/>
            <person name="Richards S."/>
            <person name="Song H."/>
            <person name="Zhang L."/>
            <person name="Sodergren E."/>
            <person name="Werner D."/>
            <person name="Stanke M."/>
            <person name="Morgenstern B."/>
            <person name="Solovyev V."/>
            <person name="Kosarev P."/>
            <person name="Brown G."/>
            <person name="Chen H.C."/>
            <person name="Ermolaeva O."/>
            <person name="Hlavina W."/>
            <person name="Kapustin Y."/>
            <person name="Kiryutin B."/>
            <person name="Kitts P."/>
            <person name="Maglott D."/>
            <person name="Pruitt K."/>
            <person name="Sapojnikov V."/>
            <person name="Souvorov A."/>
            <person name="Mackey A.J."/>
            <person name="Waterhouse R.M."/>
            <person name="Wyder S."/>
            <person name="Zdobnov E.M."/>
            <person name="Zdobnov E.M."/>
            <person name="Wyder S."/>
            <person name="Kriventseva E.V."/>
            <person name="Kadowaki T."/>
            <person name="Bork P."/>
            <person name="Aranda M."/>
            <person name="Bao R."/>
            <person name="Beermann A."/>
            <person name="Berns N."/>
            <person name="Bolognesi R."/>
            <person name="Bonneton F."/>
            <person name="Bopp D."/>
            <person name="Brown S.J."/>
            <person name="Bucher G."/>
            <person name="Butts T."/>
            <person name="Chaumot A."/>
            <person name="Denell R.E."/>
            <person name="Ferrier D.E."/>
            <person name="Friedrich M."/>
            <person name="Gordon C.M."/>
            <person name="Jindra M."/>
            <person name="Klingler M."/>
            <person name="Lan Q."/>
            <person name="Lattorff H.M."/>
            <person name="Laudet V."/>
            <person name="von Levetsow C."/>
            <person name="Liu Z."/>
            <person name="Lutz R."/>
            <person name="Lynch J.A."/>
            <person name="da Fonseca R.N."/>
            <person name="Posnien N."/>
            <person name="Reuter R."/>
            <person name="Roth S."/>
            <person name="Savard J."/>
            <person name="Schinko J.B."/>
            <person name="Schmitt C."/>
            <person name="Schoppmeier M."/>
            <person name="Schroder R."/>
            <person name="Shippy T.D."/>
            <person name="Simonnet F."/>
            <person name="Marques-Souza H."/>
            <person name="Tautz D."/>
            <person name="Tomoyasu Y."/>
            <person name="Trauner J."/>
            <person name="Van der Zee M."/>
            <person name="Vervoort M."/>
            <person name="Wittkopp N."/>
            <person name="Wimmer E.A."/>
            <person name="Yang X."/>
            <person name="Jones A.K."/>
            <person name="Sattelle D.B."/>
            <person name="Ebert P.R."/>
            <person name="Nelson D."/>
            <person name="Scott J.G."/>
            <person name="Beeman R.W."/>
            <person name="Muthukrishnan S."/>
            <person name="Kramer K.J."/>
            <person name="Arakane Y."/>
            <person name="Beeman R.W."/>
            <person name="Zhu Q."/>
            <person name="Hogenkamp D."/>
            <person name="Dixit R."/>
            <person name="Oppert B."/>
            <person name="Jiang H."/>
            <person name="Zou Z."/>
            <person name="Marshall J."/>
            <person name="Elpidina E."/>
            <person name="Vinokurov K."/>
            <person name="Oppert C."/>
            <person name="Zou Z."/>
            <person name="Evans J."/>
            <person name="Lu Z."/>
            <person name="Zhao P."/>
            <person name="Sumathipala N."/>
            <person name="Altincicek B."/>
            <person name="Vilcinskas A."/>
            <person name="Williams M."/>
            <person name="Hultmark D."/>
            <person name="Hetru C."/>
            <person name="Jiang H."/>
            <person name="Grimmelikhuijzen C.J."/>
            <person name="Hauser F."/>
            <person name="Cazzamali G."/>
            <person name="Williamson M."/>
            <person name="Park Y."/>
            <person name="Li B."/>
            <person name="Tanaka Y."/>
            <person name="Predel R."/>
            <person name="Neupert S."/>
            <person name="Schachtner J."/>
            <person name="Verleyen P."/>
            <person name="Raible F."/>
            <person name="Bork P."/>
            <person name="Friedrich M."/>
            <person name="Walden K.K."/>
            <person name="Robertson H.M."/>
            <person name="Angeli S."/>
            <person name="Foret S."/>
            <person name="Bucher G."/>
            <person name="Schuetz S."/>
            <person name="Maleszka R."/>
            <person name="Wimmer E.A."/>
            <person name="Beeman R.W."/>
            <person name="Lorenzen M."/>
            <person name="Tomoyasu Y."/>
            <person name="Miller S.C."/>
            <person name="Grossmann D."/>
            <person name="Bucher G."/>
        </authorList>
    </citation>
    <scope>NUCLEOTIDE SEQUENCE [LARGE SCALE GENOMIC DNA]</scope>
    <source>
        <strain evidence="5 6">Georgia GA2</strain>
    </source>
</reference>
<dbReference type="EMBL" id="KQ971352">
    <property type="protein sequence ID" value="KYB26632.1"/>
    <property type="molecule type" value="Genomic_DNA"/>
</dbReference>
<dbReference type="OMA" id="FHYIVHC"/>
<dbReference type="GO" id="GO:0030008">
    <property type="term" value="C:TRAPP complex"/>
    <property type="evidence" value="ECO:0000318"/>
    <property type="project" value="GO_Central"/>
</dbReference>
<evidence type="ECO:0000256" key="3">
    <source>
        <dbReference type="ARBA" id="ARBA00022892"/>
    </source>
</evidence>
<evidence type="ECO:0000256" key="4">
    <source>
        <dbReference type="ARBA" id="ARBA00024408"/>
    </source>
</evidence>
<evidence type="ECO:0000313" key="5">
    <source>
        <dbReference type="EMBL" id="KYB26632.1"/>
    </source>
</evidence>
<dbReference type="STRING" id="7070.A0A139WFC7"/>
<dbReference type="GO" id="GO:0048471">
    <property type="term" value="C:perinuclear region of cytoplasm"/>
    <property type="evidence" value="ECO:0007669"/>
    <property type="project" value="UniProtKB-SubCell"/>
</dbReference>
<dbReference type="OrthoDB" id="10258445at2759"/>
<dbReference type="Proteomes" id="UP000007266">
    <property type="component" value="Linkage group 7"/>
</dbReference>
<dbReference type="GO" id="GO:0005737">
    <property type="term" value="C:cytoplasm"/>
    <property type="evidence" value="ECO:0000318"/>
    <property type="project" value="GO_Central"/>
</dbReference>
<sequence length="139" mass="15713">MAVCVAIVGKDNSPKYFCCLNPDEELSFQYKVLSSLDVIEEKLNAGNKGTNDLRELYLGMLYSLETHKIYGYVTNTKIKFVIVVDSTNMALRDNEIRSMFRKLHSEYADIVCNPFYIPGESICSKSFDVSVKNIMTGTV</sequence>
<comment type="subcellular location">
    <subcellularLocation>
        <location evidence="1">Cytoplasm</location>
        <location evidence="1">Perinuclear region</location>
    </subcellularLocation>
</comment>
<dbReference type="InParanoid" id="A0A139WFC7"/>
<proteinExistence type="inferred from homology"/>
<dbReference type="PANTHER" id="PTHR12403">
    <property type="entry name" value="TRAFFICKING PROTEIN PARTICLE COMPLEX SUBUNIT 2"/>
    <property type="match status" value="1"/>
</dbReference>
<comment type="similarity">
    <text evidence="2">Belongs to the TRAPP small subunits family. Sedlin subfamily.</text>
</comment>
<accession>A0A139WFC7</accession>
<dbReference type="InterPro" id="IPR011012">
    <property type="entry name" value="Longin-like_dom_sf"/>
</dbReference>
<keyword evidence="3" id="KW-0931">ER-Golgi transport</keyword>
<dbReference type="FunCoup" id="A0A139WFC7">
    <property type="interactions" value="966"/>
</dbReference>
<protein>
    <recommendedName>
        <fullName evidence="4">Trafficking protein particle complex subunit 2-like protein</fullName>
    </recommendedName>
</protein>
<reference evidence="5 6" key="2">
    <citation type="journal article" date="2010" name="Nucleic Acids Res.">
        <title>BeetleBase in 2010: revisions to provide comprehensive genomic information for Tribolium castaneum.</title>
        <authorList>
            <person name="Kim H.S."/>
            <person name="Murphy T."/>
            <person name="Xia J."/>
            <person name="Caragea D."/>
            <person name="Park Y."/>
            <person name="Beeman R.W."/>
            <person name="Lorenzen M.D."/>
            <person name="Butcher S."/>
            <person name="Manak J.R."/>
            <person name="Brown S.J."/>
        </authorList>
    </citation>
    <scope>GENOME REANNOTATION</scope>
    <source>
        <strain evidence="5 6">Georgia GA2</strain>
    </source>
</reference>
<dbReference type="SUPFAM" id="SSF64356">
    <property type="entry name" value="SNARE-like"/>
    <property type="match status" value="1"/>
</dbReference>
<keyword evidence="3" id="KW-0813">Transport</keyword>
<dbReference type="InterPro" id="IPR006722">
    <property type="entry name" value="Sedlin"/>
</dbReference>
<organism evidence="5 6">
    <name type="scientific">Tribolium castaneum</name>
    <name type="common">Red flour beetle</name>
    <dbReference type="NCBI Taxonomy" id="7070"/>
    <lineage>
        <taxon>Eukaryota</taxon>
        <taxon>Metazoa</taxon>
        <taxon>Ecdysozoa</taxon>
        <taxon>Arthropoda</taxon>
        <taxon>Hexapoda</taxon>
        <taxon>Insecta</taxon>
        <taxon>Pterygota</taxon>
        <taxon>Neoptera</taxon>
        <taxon>Endopterygota</taxon>
        <taxon>Coleoptera</taxon>
        <taxon>Polyphaga</taxon>
        <taxon>Cucujiformia</taxon>
        <taxon>Tenebrionidae</taxon>
        <taxon>Tenebrionidae incertae sedis</taxon>
        <taxon>Tribolium</taxon>
    </lineage>
</organism>
<evidence type="ECO:0000256" key="1">
    <source>
        <dbReference type="ARBA" id="ARBA00004556"/>
    </source>
</evidence>
<name>A0A139WFC7_TRICA</name>
<keyword evidence="6" id="KW-1185">Reference proteome</keyword>
<dbReference type="GO" id="GO:0005634">
    <property type="term" value="C:nucleus"/>
    <property type="evidence" value="ECO:0000318"/>
    <property type="project" value="GO_Central"/>
</dbReference>
<dbReference type="Gene3D" id="3.30.450.70">
    <property type="match status" value="1"/>
</dbReference>
<dbReference type="KEGG" id="tca:103313575"/>